<feature type="domain" description="DUS-like FMN-binding" evidence="14">
    <location>
        <begin position="34"/>
        <end position="271"/>
    </location>
</feature>
<dbReference type="Proteomes" id="UP001281761">
    <property type="component" value="Unassembled WGS sequence"/>
</dbReference>
<reference evidence="15 16" key="1">
    <citation type="journal article" date="2022" name="bioRxiv">
        <title>Genomics of Preaxostyla Flagellates Illuminates Evolutionary Transitions and the Path Towards Mitochondrial Loss.</title>
        <authorList>
            <person name="Novak L.V.F."/>
            <person name="Treitli S.C."/>
            <person name="Pyrih J."/>
            <person name="Halakuc P."/>
            <person name="Pipaliya S.V."/>
            <person name="Vacek V."/>
            <person name="Brzon O."/>
            <person name="Soukal P."/>
            <person name="Eme L."/>
            <person name="Dacks J.B."/>
            <person name="Karnkowska A."/>
            <person name="Elias M."/>
            <person name="Hampl V."/>
        </authorList>
    </citation>
    <scope>NUCLEOTIDE SEQUENCE [LARGE SCALE GENOMIC DNA]</scope>
    <source>
        <strain evidence="15">NAU3</strain>
        <tissue evidence="15">Gut</tissue>
    </source>
</reference>
<evidence type="ECO:0000256" key="1">
    <source>
        <dbReference type="ARBA" id="ARBA00001917"/>
    </source>
</evidence>
<evidence type="ECO:0000256" key="13">
    <source>
        <dbReference type="ARBA" id="ARBA00049467"/>
    </source>
</evidence>
<evidence type="ECO:0000256" key="3">
    <source>
        <dbReference type="ARBA" id="ARBA00022643"/>
    </source>
</evidence>
<gene>
    <name evidence="15" type="ORF">BLNAU_13193</name>
</gene>
<proteinExistence type="inferred from homology"/>
<dbReference type="Pfam" id="PF01207">
    <property type="entry name" value="Dus"/>
    <property type="match status" value="1"/>
</dbReference>
<dbReference type="PANTHER" id="PTHR11082:SF5">
    <property type="entry name" value="TRNA-DIHYDROURIDINE(16_17) SYNTHASE [NAD(P)(+)]-LIKE"/>
    <property type="match status" value="1"/>
</dbReference>
<comment type="catalytic activity">
    <reaction evidence="11">
        <text>5,6-dihydrouridine(16) in tRNA + NADP(+) = uridine(16) in tRNA + NADPH + H(+)</text>
        <dbReference type="Rhea" id="RHEA:53376"/>
        <dbReference type="Rhea" id="RHEA-COMP:13543"/>
        <dbReference type="Rhea" id="RHEA-COMP:13544"/>
        <dbReference type="ChEBI" id="CHEBI:15378"/>
        <dbReference type="ChEBI" id="CHEBI:57783"/>
        <dbReference type="ChEBI" id="CHEBI:58349"/>
        <dbReference type="ChEBI" id="CHEBI:65315"/>
        <dbReference type="ChEBI" id="CHEBI:74443"/>
        <dbReference type="EC" id="1.3.1.88"/>
    </reaction>
    <physiologicalReaction direction="right-to-left" evidence="11">
        <dbReference type="Rhea" id="RHEA:53378"/>
    </physiologicalReaction>
</comment>
<dbReference type="GO" id="GO:0016491">
    <property type="term" value="F:oxidoreductase activity"/>
    <property type="evidence" value="ECO:0007669"/>
    <property type="project" value="UniProtKB-KW"/>
</dbReference>
<dbReference type="InterPro" id="IPR013785">
    <property type="entry name" value="Aldolase_TIM"/>
</dbReference>
<comment type="cofactor">
    <cofactor evidence="1">
        <name>FMN</name>
        <dbReference type="ChEBI" id="CHEBI:58210"/>
    </cofactor>
</comment>
<evidence type="ECO:0000259" key="14">
    <source>
        <dbReference type="Pfam" id="PF01207"/>
    </source>
</evidence>
<dbReference type="PANTHER" id="PTHR11082">
    <property type="entry name" value="TRNA-DIHYDROURIDINE SYNTHASE"/>
    <property type="match status" value="1"/>
</dbReference>
<comment type="catalytic activity">
    <reaction evidence="13">
        <text>5,6-dihydrouridine(17) in tRNA + NADP(+) = uridine(17) in tRNA + NADPH + H(+)</text>
        <dbReference type="Rhea" id="RHEA:53368"/>
        <dbReference type="Rhea" id="RHEA-COMP:13541"/>
        <dbReference type="Rhea" id="RHEA-COMP:13542"/>
        <dbReference type="ChEBI" id="CHEBI:15378"/>
        <dbReference type="ChEBI" id="CHEBI:57783"/>
        <dbReference type="ChEBI" id="CHEBI:58349"/>
        <dbReference type="ChEBI" id="CHEBI:65315"/>
        <dbReference type="ChEBI" id="CHEBI:74443"/>
        <dbReference type="EC" id="1.3.1.88"/>
    </reaction>
    <physiologicalReaction direction="right-to-left" evidence="13">
        <dbReference type="Rhea" id="RHEA:53370"/>
    </physiologicalReaction>
</comment>
<dbReference type="EMBL" id="JARBJD010000112">
    <property type="protein sequence ID" value="KAK2951825.1"/>
    <property type="molecule type" value="Genomic_DNA"/>
</dbReference>
<evidence type="ECO:0000256" key="7">
    <source>
        <dbReference type="ARBA" id="ARBA00023027"/>
    </source>
</evidence>
<sequence length="356" mass="40496">MGMITIPLMIPRQERGNLRYYDFWRAIGAPKYVLAPMVDVSELPLRLFCLQNGTELCYSPMYNCKQFAALSQYRTDFFQTCPEDSPLFVQFCGDNPEIMLEAARYVENHCDAVDVNFGCPQGIAKRGHYGAFLQDEWDIMRSLVHTLHTNLKVPVTAKFRKQNDPLRTVRMAEMLRDAGAQVLCMHGRTREEKGRDAPPADWEAIRLVREALVGVPFIANGSVYTLDDAKSCLEKTKADAVMAGDGMRKQPSLFSSNPLSPFECSRQLLTFCAKYPTSHAFARDRTLQMNLKSFEIHYDLRDKLAEAHTPDEINPILDSLEERIQTGFVPDPPPPREKPEFISIDDVMEGISLFQE</sequence>
<evidence type="ECO:0000256" key="4">
    <source>
        <dbReference type="ARBA" id="ARBA00022694"/>
    </source>
</evidence>
<keyword evidence="6 15" id="KW-0560">Oxidoreductase</keyword>
<evidence type="ECO:0000256" key="9">
    <source>
        <dbReference type="ARBA" id="ARBA00038890"/>
    </source>
</evidence>
<evidence type="ECO:0000256" key="6">
    <source>
        <dbReference type="ARBA" id="ARBA00023002"/>
    </source>
</evidence>
<name>A0ABQ9XKU4_9EUKA</name>
<organism evidence="15 16">
    <name type="scientific">Blattamonas nauphoetae</name>
    <dbReference type="NCBI Taxonomy" id="2049346"/>
    <lineage>
        <taxon>Eukaryota</taxon>
        <taxon>Metamonada</taxon>
        <taxon>Preaxostyla</taxon>
        <taxon>Oxymonadida</taxon>
        <taxon>Blattamonas</taxon>
    </lineage>
</organism>
<evidence type="ECO:0000256" key="5">
    <source>
        <dbReference type="ARBA" id="ARBA00022857"/>
    </source>
</evidence>
<keyword evidence="5" id="KW-0521">NADP</keyword>
<keyword evidence="16" id="KW-1185">Reference proteome</keyword>
<keyword evidence="4" id="KW-0819">tRNA processing</keyword>
<evidence type="ECO:0000256" key="2">
    <source>
        <dbReference type="ARBA" id="ARBA00022630"/>
    </source>
</evidence>
<protein>
    <recommendedName>
        <fullName evidence="9">tRNA-dihydrouridine(16/17) synthase [NAD(P)(+)]</fullName>
        <ecNumber evidence="9">1.3.1.88</ecNumber>
    </recommendedName>
</protein>
<keyword evidence="7" id="KW-0520">NAD</keyword>
<accession>A0ABQ9XKU4</accession>
<evidence type="ECO:0000313" key="16">
    <source>
        <dbReference type="Proteomes" id="UP001281761"/>
    </source>
</evidence>
<evidence type="ECO:0000256" key="11">
    <source>
        <dbReference type="ARBA" id="ARBA00047652"/>
    </source>
</evidence>
<comment type="similarity">
    <text evidence="8">Belongs to the Dus family. Dus1 subfamily.</text>
</comment>
<dbReference type="CDD" id="cd02801">
    <property type="entry name" value="DUS_like_FMN"/>
    <property type="match status" value="1"/>
</dbReference>
<dbReference type="InterPro" id="IPR018517">
    <property type="entry name" value="tRNA_hU_synthase_CS"/>
</dbReference>
<evidence type="ECO:0000256" key="12">
    <source>
        <dbReference type="ARBA" id="ARBA00048934"/>
    </source>
</evidence>
<evidence type="ECO:0000313" key="15">
    <source>
        <dbReference type="EMBL" id="KAK2951825.1"/>
    </source>
</evidence>
<evidence type="ECO:0000256" key="8">
    <source>
        <dbReference type="ARBA" id="ARBA00038313"/>
    </source>
</evidence>
<evidence type="ECO:0000256" key="10">
    <source>
        <dbReference type="ARBA" id="ARBA00047287"/>
    </source>
</evidence>
<comment type="catalytic activity">
    <reaction evidence="10">
        <text>5,6-dihydrouridine(17) in tRNA + NAD(+) = uridine(17) in tRNA + NADH + H(+)</text>
        <dbReference type="Rhea" id="RHEA:53372"/>
        <dbReference type="Rhea" id="RHEA-COMP:13541"/>
        <dbReference type="Rhea" id="RHEA-COMP:13542"/>
        <dbReference type="ChEBI" id="CHEBI:15378"/>
        <dbReference type="ChEBI" id="CHEBI:57540"/>
        <dbReference type="ChEBI" id="CHEBI:57945"/>
        <dbReference type="ChEBI" id="CHEBI:65315"/>
        <dbReference type="ChEBI" id="CHEBI:74443"/>
        <dbReference type="EC" id="1.3.1.88"/>
    </reaction>
    <physiologicalReaction direction="right-to-left" evidence="10">
        <dbReference type="Rhea" id="RHEA:53374"/>
    </physiologicalReaction>
</comment>
<keyword evidence="3" id="KW-0288">FMN</keyword>
<dbReference type="InterPro" id="IPR035587">
    <property type="entry name" value="DUS-like_FMN-bd"/>
</dbReference>
<comment type="caution">
    <text evidence="15">The sequence shown here is derived from an EMBL/GenBank/DDBJ whole genome shotgun (WGS) entry which is preliminary data.</text>
</comment>
<dbReference type="EC" id="1.3.1.88" evidence="9"/>
<keyword evidence="2" id="KW-0285">Flavoprotein</keyword>
<dbReference type="SUPFAM" id="SSF51395">
    <property type="entry name" value="FMN-linked oxidoreductases"/>
    <property type="match status" value="1"/>
</dbReference>
<dbReference type="PROSITE" id="PS01136">
    <property type="entry name" value="UPF0034"/>
    <property type="match status" value="1"/>
</dbReference>
<dbReference type="Gene3D" id="3.20.20.70">
    <property type="entry name" value="Aldolase class I"/>
    <property type="match status" value="1"/>
</dbReference>
<comment type="catalytic activity">
    <reaction evidence="12">
        <text>5,6-dihydrouridine(16) in tRNA + NAD(+) = uridine(16) in tRNA + NADH + H(+)</text>
        <dbReference type="Rhea" id="RHEA:53380"/>
        <dbReference type="Rhea" id="RHEA-COMP:13543"/>
        <dbReference type="Rhea" id="RHEA-COMP:13544"/>
        <dbReference type="ChEBI" id="CHEBI:15378"/>
        <dbReference type="ChEBI" id="CHEBI:57540"/>
        <dbReference type="ChEBI" id="CHEBI:57945"/>
        <dbReference type="ChEBI" id="CHEBI:65315"/>
        <dbReference type="ChEBI" id="CHEBI:74443"/>
        <dbReference type="EC" id="1.3.1.88"/>
    </reaction>
    <physiologicalReaction direction="right-to-left" evidence="12">
        <dbReference type="Rhea" id="RHEA:53382"/>
    </physiologicalReaction>
</comment>